<dbReference type="Proteomes" id="UP000663193">
    <property type="component" value="Chromosome 12"/>
</dbReference>
<dbReference type="VEuPathDB" id="FungiDB:JI435_416690"/>
<sequence length="74" mass="8053">MRKVGGLVYRKSPLNRRRRCRRDVGGGYRVVNKSAVLRSDRGTVHLRGMKGSKTSATQGAALGITLSVVTQGRV</sequence>
<gene>
    <name evidence="1" type="ORF">JI435_416690</name>
</gene>
<name>A0A7U2FEI7_PHANO</name>
<evidence type="ECO:0000313" key="2">
    <source>
        <dbReference type="Proteomes" id="UP000663193"/>
    </source>
</evidence>
<keyword evidence="2" id="KW-1185">Reference proteome</keyword>
<dbReference type="EMBL" id="CP069034">
    <property type="protein sequence ID" value="QRD01451.1"/>
    <property type="molecule type" value="Genomic_DNA"/>
</dbReference>
<dbReference type="AlphaFoldDB" id="A0A7U2FEI7"/>
<organism evidence="1 2">
    <name type="scientific">Phaeosphaeria nodorum (strain SN15 / ATCC MYA-4574 / FGSC 10173)</name>
    <name type="common">Glume blotch fungus</name>
    <name type="synonym">Parastagonospora nodorum</name>
    <dbReference type="NCBI Taxonomy" id="321614"/>
    <lineage>
        <taxon>Eukaryota</taxon>
        <taxon>Fungi</taxon>
        <taxon>Dikarya</taxon>
        <taxon>Ascomycota</taxon>
        <taxon>Pezizomycotina</taxon>
        <taxon>Dothideomycetes</taxon>
        <taxon>Pleosporomycetidae</taxon>
        <taxon>Pleosporales</taxon>
        <taxon>Pleosporineae</taxon>
        <taxon>Phaeosphaeriaceae</taxon>
        <taxon>Parastagonospora</taxon>
    </lineage>
</organism>
<proteinExistence type="predicted"/>
<reference evidence="2" key="1">
    <citation type="journal article" date="2021" name="BMC Genomics">
        <title>Chromosome-level genome assembly and manually-curated proteome of model necrotroph Parastagonospora nodorum Sn15 reveals a genome-wide trove of candidate effector homologs, and redundancy of virulence-related functions within an accessory chromosome.</title>
        <authorList>
            <person name="Bertazzoni S."/>
            <person name="Jones D.A.B."/>
            <person name="Phan H.T."/>
            <person name="Tan K.-C."/>
            <person name="Hane J.K."/>
        </authorList>
    </citation>
    <scope>NUCLEOTIDE SEQUENCE [LARGE SCALE GENOMIC DNA]</scope>
    <source>
        <strain evidence="2">SN15 / ATCC MYA-4574 / FGSC 10173)</strain>
    </source>
</reference>
<protein>
    <submittedName>
        <fullName evidence="1">Uncharacterized protein</fullName>
    </submittedName>
</protein>
<evidence type="ECO:0000313" key="1">
    <source>
        <dbReference type="EMBL" id="QRD01451.1"/>
    </source>
</evidence>
<accession>A0A7U2FEI7</accession>